<feature type="compositionally biased region" description="Polar residues" evidence="35">
    <location>
        <begin position="115"/>
        <end position="128"/>
    </location>
</feature>
<comment type="function">
    <text evidence="19">Broad spectrum monooxygenase that catalyzes the oxygenation of a wide variety of nitrogen- and sulfur-containing compounds including xenobiotics. Catalyzes the S-oxygenation of hypotaurine to produce taurine, an organic osmolyte involved in cell volume regulation as well as a variety of cytoprotective and developmental processes. In vitro, catalyzes the N-oxygenation of trimethylamine (TMA) to produce trimethylamine N-oxide (TMAO) and could therefore participate to the detoxification of this compound that is generated by the action of gut microbiota from dietary precursors such as choline, choline containing compounds, betaine or L-carnitine.</text>
</comment>
<comment type="subcellular location">
    <subcellularLocation>
        <location evidence="2">Endoplasmic reticulum membrane</location>
        <topology evidence="2">Single-pass membrane protein</topology>
    </subcellularLocation>
    <subcellularLocation>
        <location evidence="3">Microsome membrane</location>
    </subcellularLocation>
</comment>
<feature type="transmembrane region" description="Helical" evidence="36">
    <location>
        <begin position="541"/>
        <end position="562"/>
    </location>
</feature>
<evidence type="ECO:0000256" key="9">
    <source>
        <dbReference type="ARBA" id="ARBA00022824"/>
    </source>
</evidence>
<keyword evidence="8 36" id="KW-0812">Transmembrane</keyword>
<dbReference type="EC" id="1.-.-.-" evidence="34"/>
<evidence type="ECO:0000256" key="11">
    <source>
        <dbReference type="ARBA" id="ARBA00022848"/>
    </source>
</evidence>
<evidence type="ECO:0000256" key="4">
    <source>
        <dbReference type="ARBA" id="ARBA00009183"/>
    </source>
</evidence>
<evidence type="ECO:0000256" key="22">
    <source>
        <dbReference type="ARBA" id="ARBA00047574"/>
    </source>
</evidence>
<name>A0A9W2YQD6_BIOGL</name>
<evidence type="ECO:0000256" key="35">
    <source>
        <dbReference type="SAM" id="MobiDB-lite"/>
    </source>
</evidence>
<dbReference type="PIRSF" id="PIRSF000332">
    <property type="entry name" value="FMO"/>
    <property type="match status" value="1"/>
</dbReference>
<evidence type="ECO:0000256" key="26">
    <source>
        <dbReference type="ARBA" id="ARBA00048041"/>
    </source>
</evidence>
<comment type="catalytic activity">
    <reaction evidence="27">
        <text>trimethylamine + NADPH + O2 = trimethylamine N-oxide + NADP(+) + H2O</text>
        <dbReference type="Rhea" id="RHEA:31979"/>
        <dbReference type="ChEBI" id="CHEBI:15377"/>
        <dbReference type="ChEBI" id="CHEBI:15379"/>
        <dbReference type="ChEBI" id="CHEBI:15724"/>
        <dbReference type="ChEBI" id="CHEBI:57783"/>
        <dbReference type="ChEBI" id="CHEBI:58349"/>
        <dbReference type="ChEBI" id="CHEBI:58389"/>
        <dbReference type="EC" id="1.14.13.148"/>
    </reaction>
    <physiologicalReaction direction="left-to-right" evidence="27">
        <dbReference type="Rhea" id="RHEA:31980"/>
    </physiologicalReaction>
</comment>
<evidence type="ECO:0000256" key="2">
    <source>
        <dbReference type="ARBA" id="ARBA00004389"/>
    </source>
</evidence>
<evidence type="ECO:0000256" key="8">
    <source>
        <dbReference type="ARBA" id="ARBA00022692"/>
    </source>
</evidence>
<comment type="catalytic activity">
    <reaction evidence="22">
        <text>heptan-2-one + NADPH + O2 + H(+) = pentyl acetate + NADP(+) + H2O</text>
        <dbReference type="Rhea" id="RHEA:54836"/>
        <dbReference type="ChEBI" id="CHEBI:5672"/>
        <dbReference type="ChEBI" id="CHEBI:15377"/>
        <dbReference type="ChEBI" id="CHEBI:15378"/>
        <dbReference type="ChEBI" id="CHEBI:15379"/>
        <dbReference type="ChEBI" id="CHEBI:57783"/>
        <dbReference type="ChEBI" id="CHEBI:58349"/>
        <dbReference type="ChEBI" id="CHEBI:87362"/>
    </reaction>
    <physiologicalReaction direction="left-to-right" evidence="22">
        <dbReference type="Rhea" id="RHEA:54837"/>
    </physiologicalReaction>
</comment>
<keyword evidence="6" id="KW-0597">Phosphoprotein</keyword>
<comment type="catalytic activity">
    <reaction evidence="21">
        <text>hexan-3-one + NADPH + O2 + H(+) = propyl propanoate + NADP(+) + H2O</text>
        <dbReference type="Rhea" id="RHEA:54848"/>
        <dbReference type="ChEBI" id="CHEBI:15377"/>
        <dbReference type="ChEBI" id="CHEBI:15378"/>
        <dbReference type="ChEBI" id="CHEBI:15379"/>
        <dbReference type="ChEBI" id="CHEBI:57783"/>
        <dbReference type="ChEBI" id="CHEBI:58349"/>
        <dbReference type="ChEBI" id="CHEBI:89828"/>
        <dbReference type="ChEBI" id="CHEBI:89891"/>
    </reaction>
    <physiologicalReaction direction="left-to-right" evidence="21">
        <dbReference type="Rhea" id="RHEA:54849"/>
    </physiologicalReaction>
</comment>
<comment type="catalytic activity">
    <reaction evidence="26">
        <text>hypotaurine + NADPH + O2 + H(+) = taurine + NADP(+) + H2O</text>
        <dbReference type="Rhea" id="RHEA:69819"/>
        <dbReference type="ChEBI" id="CHEBI:15377"/>
        <dbReference type="ChEBI" id="CHEBI:15378"/>
        <dbReference type="ChEBI" id="CHEBI:15379"/>
        <dbReference type="ChEBI" id="CHEBI:57783"/>
        <dbReference type="ChEBI" id="CHEBI:57853"/>
        <dbReference type="ChEBI" id="CHEBI:58349"/>
        <dbReference type="ChEBI" id="CHEBI:507393"/>
        <dbReference type="EC" id="1.14.13.8"/>
    </reaction>
    <physiologicalReaction direction="left-to-right" evidence="26">
        <dbReference type="Rhea" id="RHEA:69820"/>
    </physiologicalReaction>
</comment>
<dbReference type="GO" id="GO:0004499">
    <property type="term" value="F:N,N-dimethylaniline monooxygenase activity"/>
    <property type="evidence" value="ECO:0007669"/>
    <property type="project" value="UniProtKB-UniRule"/>
</dbReference>
<evidence type="ECO:0000256" key="33">
    <source>
        <dbReference type="PIRNR" id="PIRNR000332"/>
    </source>
</evidence>
<evidence type="ECO:0000256" key="21">
    <source>
        <dbReference type="ARBA" id="ARBA00047426"/>
    </source>
</evidence>
<dbReference type="InterPro" id="IPR050346">
    <property type="entry name" value="FMO-like"/>
</dbReference>
<accession>A0A9W2YQD6</accession>
<evidence type="ECO:0000256" key="3">
    <source>
        <dbReference type="ARBA" id="ARBA00004524"/>
    </source>
</evidence>
<evidence type="ECO:0000313" key="38">
    <source>
        <dbReference type="RefSeq" id="XP_055864915.1"/>
    </source>
</evidence>
<dbReference type="GO" id="GO:0016174">
    <property type="term" value="F:NAD(P)H oxidase H2O2-forming activity"/>
    <property type="evidence" value="ECO:0007669"/>
    <property type="project" value="UniProtKB-EC"/>
</dbReference>
<organism evidence="37 38">
    <name type="scientific">Biomphalaria glabrata</name>
    <name type="common">Bloodfluke planorb</name>
    <name type="synonym">Freshwater snail</name>
    <dbReference type="NCBI Taxonomy" id="6526"/>
    <lineage>
        <taxon>Eukaryota</taxon>
        <taxon>Metazoa</taxon>
        <taxon>Spiralia</taxon>
        <taxon>Lophotrochozoa</taxon>
        <taxon>Mollusca</taxon>
        <taxon>Gastropoda</taxon>
        <taxon>Heterobranchia</taxon>
        <taxon>Euthyneura</taxon>
        <taxon>Panpulmonata</taxon>
        <taxon>Hygrophila</taxon>
        <taxon>Lymnaeoidea</taxon>
        <taxon>Planorbidae</taxon>
        <taxon>Biomphalaria</taxon>
    </lineage>
</organism>
<dbReference type="GO" id="GO:0050660">
    <property type="term" value="F:flavin adenine dinucleotide binding"/>
    <property type="evidence" value="ECO:0007669"/>
    <property type="project" value="InterPro"/>
</dbReference>
<keyword evidence="10 33" id="KW-0274">FAD</keyword>
<comment type="cofactor">
    <cofactor evidence="1 33 34">
        <name>FAD</name>
        <dbReference type="ChEBI" id="CHEBI:57692"/>
    </cofactor>
</comment>
<keyword evidence="14 33" id="KW-0560">Oxidoreductase</keyword>
<dbReference type="PANTHER" id="PTHR23023">
    <property type="entry name" value="DIMETHYLANILINE MONOOXYGENASE"/>
    <property type="match status" value="1"/>
</dbReference>
<keyword evidence="37" id="KW-1185">Reference proteome</keyword>
<comment type="catalytic activity">
    <reaction evidence="31">
        <text>N,N-dimethylaniline + NADPH + O2 + H(+) = N,N-dimethylaniline N-oxide + NADP(+) + H2O</text>
        <dbReference type="Rhea" id="RHEA:24468"/>
        <dbReference type="ChEBI" id="CHEBI:15377"/>
        <dbReference type="ChEBI" id="CHEBI:15378"/>
        <dbReference type="ChEBI" id="CHEBI:15379"/>
        <dbReference type="ChEBI" id="CHEBI:16269"/>
        <dbReference type="ChEBI" id="CHEBI:17735"/>
        <dbReference type="ChEBI" id="CHEBI:57783"/>
        <dbReference type="ChEBI" id="CHEBI:58349"/>
        <dbReference type="EC" id="1.14.13.8"/>
    </reaction>
    <physiologicalReaction direction="left-to-right" evidence="31">
        <dbReference type="Rhea" id="RHEA:24469"/>
    </physiologicalReaction>
</comment>
<dbReference type="GO" id="GO:0034899">
    <property type="term" value="F:trimethylamine monooxygenase activity"/>
    <property type="evidence" value="ECO:0007669"/>
    <property type="project" value="UniProtKB-EC"/>
</dbReference>
<dbReference type="GO" id="GO:0006629">
    <property type="term" value="P:lipid metabolic process"/>
    <property type="evidence" value="ECO:0007669"/>
    <property type="project" value="UniProtKB-KW"/>
</dbReference>
<comment type="catalytic activity">
    <reaction evidence="28">
        <text>octan-3-one + NADPH + O2 + H(+) = ethyl hexanoate + NADP(+) + H2O</text>
        <dbReference type="Rhea" id="RHEA:54856"/>
        <dbReference type="ChEBI" id="CHEBI:15377"/>
        <dbReference type="ChEBI" id="CHEBI:15378"/>
        <dbReference type="ChEBI" id="CHEBI:15379"/>
        <dbReference type="ChEBI" id="CHEBI:57783"/>
        <dbReference type="ChEBI" id="CHEBI:58349"/>
        <dbReference type="ChEBI" id="CHEBI:80946"/>
        <dbReference type="ChEBI" id="CHEBI:86055"/>
    </reaction>
    <physiologicalReaction direction="left-to-right" evidence="28">
        <dbReference type="Rhea" id="RHEA:54857"/>
    </physiologicalReaction>
</comment>
<evidence type="ECO:0000256" key="31">
    <source>
        <dbReference type="ARBA" id="ARBA00049443"/>
    </source>
</evidence>
<reference evidence="38" key="1">
    <citation type="submission" date="2025-08" db="UniProtKB">
        <authorList>
            <consortium name="RefSeq"/>
        </authorList>
    </citation>
    <scope>IDENTIFICATION</scope>
</reference>
<evidence type="ECO:0000256" key="30">
    <source>
        <dbReference type="ARBA" id="ARBA00048990"/>
    </source>
</evidence>
<evidence type="ECO:0000256" key="15">
    <source>
        <dbReference type="ARBA" id="ARBA00023033"/>
    </source>
</evidence>
<evidence type="ECO:0000256" key="18">
    <source>
        <dbReference type="ARBA" id="ARBA00045722"/>
    </source>
</evidence>
<evidence type="ECO:0000256" key="16">
    <source>
        <dbReference type="ARBA" id="ARBA00023098"/>
    </source>
</evidence>
<comment type="similarity">
    <text evidence="4 33 34">Belongs to the FMO family.</text>
</comment>
<evidence type="ECO:0000256" key="36">
    <source>
        <dbReference type="SAM" id="Phobius"/>
    </source>
</evidence>
<dbReference type="GO" id="GO:0005789">
    <property type="term" value="C:endoplasmic reticulum membrane"/>
    <property type="evidence" value="ECO:0007669"/>
    <property type="project" value="UniProtKB-SubCell"/>
</dbReference>
<evidence type="ECO:0000313" key="37">
    <source>
        <dbReference type="Proteomes" id="UP001165740"/>
    </source>
</evidence>
<evidence type="ECO:0000256" key="10">
    <source>
        <dbReference type="ARBA" id="ARBA00022827"/>
    </source>
</evidence>
<comment type="function">
    <text evidence="18">Acts as a Baeyer-Villiger monooxygenase on a broad range of substrates. Catalyzes the insertion of an oxygen atom into a carbon-carbon bond adjacent to a carbonyl, which converts ketones to esters. Active on diverse carbonyl compounds, whereas soft nucleophiles are mostly non- or poorly reactive. In contrast with other forms of FMO it is non- or poorly active on 'classical' substrates such as drugs, pesticides, and dietary components containing soft nucleophilic heteroatoms. Able to oxidize drug molecules bearing a carbonyl group on an aliphatic chain, such as nabumetone and pentoxifylline. Also, in the absence of substrates, shows slow but yet significant NADPH oxidase activity. Acts as a positive modulator of cholesterol biosynthesis as well as glucose homeostasis, promoting metabolic aging via pleiotropic effects.</text>
</comment>
<evidence type="ECO:0000256" key="32">
    <source>
        <dbReference type="ARBA" id="ARBA00049475"/>
    </source>
</evidence>
<evidence type="ECO:0000256" key="13">
    <source>
        <dbReference type="ARBA" id="ARBA00022989"/>
    </source>
</evidence>
<dbReference type="AlphaFoldDB" id="A0A9W2YQD6"/>
<dbReference type="InterPro" id="IPR020946">
    <property type="entry name" value="Flavin_mOase-like"/>
</dbReference>
<evidence type="ECO:0000256" key="5">
    <source>
        <dbReference type="ARBA" id="ARBA00022481"/>
    </source>
</evidence>
<evidence type="ECO:0000256" key="29">
    <source>
        <dbReference type="ARBA" id="ARBA00048989"/>
    </source>
</evidence>
<evidence type="ECO:0000256" key="12">
    <source>
        <dbReference type="ARBA" id="ARBA00022857"/>
    </source>
</evidence>
<sequence length="563" mass="63495">MPKRVAIIGAGCSGLVAIKCCLEAELEPVCFESSADVGGLWRFTEEVKDVRGCVMESTVINTSKEMMSFSDFPAPRDFPNFMHHSKVLEYFERYADRFDLLKFIKFNHEVISVTQHPSQDRASQQDSCSVGKDTAEEADSPIKESRNERDTPRTWKLTVSDSLTKLTSDHSFDFVLICTGHHAEPNVPYFPGQGIFEGKIIHSRDFRKASDVTGSRHLVVGIGNSGCDIAVELSRRGQVFLSSRRGTWLMQRLQHRGLPADVSFMSRLVFSTALSLPYWLLDYLAAWSLNKQIDHKLYGLCPQHGPFATHPTVNDELPNRIAAGQVIIKPNIDSFTSNGVRFDDGSTEDDLNSVILATGYRVCFPFLDRSVLKVKGNHIDLYKYMFPPSLCPPTLAVIGCVQPTGALAPISEMQCRLAVKVFKGEVTLPNQKAMLLEIESKRRSMAKRYVKSQRHTFQVDYIPYMDELARLIGCLPRWGRLFLSDPRLALTCVFGPCTAYQYRLYGPNSWPGAREAILHQMERVRWPFNPRHGDQQQETDVNVIILSLLLLSLACCLLFVFVP</sequence>
<comment type="catalytic activity">
    <reaction evidence="29">
        <text>(2E)-geranial + NADPH + O2 + H(+) = (1E)-2,6-dimethylhepta-1,5-dien-1-yl formate + NADP(+) + H2O</text>
        <dbReference type="Rhea" id="RHEA:54860"/>
        <dbReference type="ChEBI" id="CHEBI:15377"/>
        <dbReference type="ChEBI" id="CHEBI:15378"/>
        <dbReference type="ChEBI" id="CHEBI:15379"/>
        <dbReference type="ChEBI" id="CHEBI:16980"/>
        <dbReference type="ChEBI" id="CHEBI:57783"/>
        <dbReference type="ChEBI" id="CHEBI:58349"/>
        <dbReference type="ChEBI" id="CHEBI:138375"/>
    </reaction>
    <physiologicalReaction direction="left-to-right" evidence="29">
        <dbReference type="Rhea" id="RHEA:54861"/>
    </physiologicalReaction>
</comment>
<evidence type="ECO:0000256" key="19">
    <source>
        <dbReference type="ARBA" id="ARBA00045957"/>
    </source>
</evidence>
<gene>
    <name evidence="38" type="primary">LOC129922495</name>
</gene>
<evidence type="ECO:0000256" key="24">
    <source>
        <dbReference type="ARBA" id="ARBA00047864"/>
    </source>
</evidence>
<keyword evidence="5" id="KW-0488">Methylation</keyword>
<keyword evidence="9 33" id="KW-0256">Endoplasmic reticulum</keyword>
<evidence type="ECO:0000256" key="28">
    <source>
        <dbReference type="ARBA" id="ARBA00048459"/>
    </source>
</evidence>
<dbReference type="Gene3D" id="3.50.50.60">
    <property type="entry name" value="FAD/NAD(P)-binding domain"/>
    <property type="match status" value="3"/>
</dbReference>
<dbReference type="GeneID" id="129922495"/>
<evidence type="ECO:0000256" key="34">
    <source>
        <dbReference type="RuleBase" id="RU361177"/>
    </source>
</evidence>
<evidence type="ECO:0000256" key="23">
    <source>
        <dbReference type="ARBA" id="ARBA00047855"/>
    </source>
</evidence>
<keyword evidence="16" id="KW-0443">Lipid metabolism</keyword>
<comment type="catalytic activity">
    <reaction evidence="25">
        <text>hexan-3-one + NADPH + O2 + H(+) = ethyl butanoate + NADP(+) + H2O</text>
        <dbReference type="Rhea" id="RHEA:54844"/>
        <dbReference type="ChEBI" id="CHEBI:15377"/>
        <dbReference type="ChEBI" id="CHEBI:15378"/>
        <dbReference type="ChEBI" id="CHEBI:15379"/>
        <dbReference type="ChEBI" id="CHEBI:57783"/>
        <dbReference type="ChEBI" id="CHEBI:58349"/>
        <dbReference type="ChEBI" id="CHEBI:88764"/>
        <dbReference type="ChEBI" id="CHEBI:89891"/>
    </reaction>
    <physiologicalReaction direction="left-to-right" evidence="25">
        <dbReference type="Rhea" id="RHEA:54845"/>
    </physiologicalReaction>
</comment>
<dbReference type="InterPro" id="IPR000960">
    <property type="entry name" value="Flavin_mOase"/>
</dbReference>
<feature type="region of interest" description="Disordered" evidence="35">
    <location>
        <begin position="115"/>
        <end position="153"/>
    </location>
</feature>
<keyword evidence="12 33" id="KW-0521">NADP</keyword>
<dbReference type="OrthoDB" id="66881at2759"/>
<dbReference type="PRINTS" id="PR00370">
    <property type="entry name" value="FMOXYGENASE"/>
</dbReference>
<comment type="catalytic activity">
    <reaction evidence="30">
        <text>heptan-4-one + NADPH + O2 + H(+) = propyl butanoate + NADP(+) + H2O</text>
        <dbReference type="Rhea" id="RHEA:54852"/>
        <dbReference type="ChEBI" id="CHEBI:15377"/>
        <dbReference type="ChEBI" id="CHEBI:15378"/>
        <dbReference type="ChEBI" id="CHEBI:15379"/>
        <dbReference type="ChEBI" id="CHEBI:57783"/>
        <dbReference type="ChEBI" id="CHEBI:58349"/>
        <dbReference type="ChEBI" id="CHEBI:89484"/>
        <dbReference type="ChEBI" id="CHEBI:89719"/>
    </reaction>
    <physiologicalReaction direction="left-to-right" evidence="30">
        <dbReference type="Rhea" id="RHEA:54853"/>
    </physiologicalReaction>
</comment>
<dbReference type="Pfam" id="PF00743">
    <property type="entry name" value="FMO-like"/>
    <property type="match status" value="2"/>
</dbReference>
<dbReference type="FunFam" id="3.50.50.60:FF:000159">
    <property type="entry name" value="Dimethylaniline monooxygenase [N-oxide-forming]"/>
    <property type="match status" value="1"/>
</dbReference>
<evidence type="ECO:0000256" key="1">
    <source>
        <dbReference type="ARBA" id="ARBA00001974"/>
    </source>
</evidence>
<evidence type="ECO:0000256" key="20">
    <source>
        <dbReference type="ARBA" id="ARBA00047338"/>
    </source>
</evidence>
<dbReference type="SUPFAM" id="SSF51905">
    <property type="entry name" value="FAD/NAD(P)-binding domain"/>
    <property type="match status" value="2"/>
</dbReference>
<dbReference type="OMA" id="MALQFFM"/>
<keyword evidence="17 33" id="KW-0472">Membrane</keyword>
<keyword evidence="13 36" id="KW-1133">Transmembrane helix</keyword>
<dbReference type="InterPro" id="IPR002257">
    <property type="entry name" value="Flavin_mOase_5"/>
</dbReference>
<evidence type="ECO:0000256" key="17">
    <source>
        <dbReference type="ARBA" id="ARBA00023136"/>
    </source>
</evidence>
<dbReference type="Proteomes" id="UP001165740">
    <property type="component" value="Chromosome 13"/>
</dbReference>
<evidence type="ECO:0000256" key="7">
    <source>
        <dbReference type="ARBA" id="ARBA00022630"/>
    </source>
</evidence>
<protein>
    <recommendedName>
        <fullName evidence="34">Flavin-containing monooxygenase</fullName>
        <ecNumber evidence="34">1.-.-.-</ecNumber>
    </recommendedName>
</protein>
<dbReference type="GO" id="GO:0050661">
    <property type="term" value="F:NADP binding"/>
    <property type="evidence" value="ECO:0007669"/>
    <property type="project" value="InterPro"/>
</dbReference>
<evidence type="ECO:0000256" key="25">
    <source>
        <dbReference type="ARBA" id="ARBA00047977"/>
    </source>
</evidence>
<comment type="catalytic activity">
    <reaction evidence="23">
        <text>sulcatone + NADPH + O2 + H(+) = 4-methylpent-3-en-1-yl acetate + NADP(+) + H2O</text>
        <dbReference type="Rhea" id="RHEA:54864"/>
        <dbReference type="ChEBI" id="CHEBI:15377"/>
        <dbReference type="ChEBI" id="CHEBI:15378"/>
        <dbReference type="ChEBI" id="CHEBI:15379"/>
        <dbReference type="ChEBI" id="CHEBI:16310"/>
        <dbReference type="ChEBI" id="CHEBI:57783"/>
        <dbReference type="ChEBI" id="CHEBI:58349"/>
        <dbReference type="ChEBI" id="CHEBI:138373"/>
    </reaction>
    <physiologicalReaction direction="left-to-right" evidence="23">
        <dbReference type="Rhea" id="RHEA:54865"/>
    </physiologicalReaction>
</comment>
<comment type="catalytic activity">
    <reaction evidence="24">
        <text>NADPH + O2 + H(+) = H2O2 + NADP(+)</text>
        <dbReference type="Rhea" id="RHEA:11260"/>
        <dbReference type="ChEBI" id="CHEBI:15378"/>
        <dbReference type="ChEBI" id="CHEBI:15379"/>
        <dbReference type="ChEBI" id="CHEBI:16240"/>
        <dbReference type="ChEBI" id="CHEBI:57783"/>
        <dbReference type="ChEBI" id="CHEBI:58349"/>
        <dbReference type="EC" id="1.6.3.1"/>
    </reaction>
    <physiologicalReaction direction="left-to-right" evidence="24">
        <dbReference type="Rhea" id="RHEA:11261"/>
    </physiologicalReaction>
</comment>
<evidence type="ECO:0000256" key="14">
    <source>
        <dbReference type="ARBA" id="ARBA00023002"/>
    </source>
</evidence>
<evidence type="ECO:0000256" key="27">
    <source>
        <dbReference type="ARBA" id="ARBA00048088"/>
    </source>
</evidence>
<dbReference type="RefSeq" id="XP_055864915.1">
    <property type="nucleotide sequence ID" value="XM_056008940.1"/>
</dbReference>
<evidence type="ECO:0000256" key="6">
    <source>
        <dbReference type="ARBA" id="ARBA00022553"/>
    </source>
</evidence>
<keyword evidence="7 33" id="KW-0285">Flavoprotein</keyword>
<dbReference type="InterPro" id="IPR036188">
    <property type="entry name" value="FAD/NAD-bd_sf"/>
</dbReference>
<dbReference type="PRINTS" id="PR01125">
    <property type="entry name" value="FMOXYGENASE5"/>
</dbReference>
<proteinExistence type="inferred from homology"/>
<keyword evidence="15 33" id="KW-0503">Monooxygenase</keyword>
<comment type="catalytic activity">
    <reaction evidence="32">
        <text>octan-3-one + NADPH + O2 + H(+) = pentyl propanoate + NADP(+) + H2O</text>
        <dbReference type="Rhea" id="RHEA:54840"/>
        <dbReference type="ChEBI" id="CHEBI:15377"/>
        <dbReference type="ChEBI" id="CHEBI:15378"/>
        <dbReference type="ChEBI" id="CHEBI:15379"/>
        <dbReference type="ChEBI" id="CHEBI:57783"/>
        <dbReference type="ChEBI" id="CHEBI:58349"/>
        <dbReference type="ChEBI" id="CHEBI:80946"/>
        <dbReference type="ChEBI" id="CHEBI:87373"/>
    </reaction>
    <physiologicalReaction direction="left-to-right" evidence="32">
        <dbReference type="Rhea" id="RHEA:54841"/>
    </physiologicalReaction>
</comment>
<feature type="compositionally biased region" description="Basic and acidic residues" evidence="35">
    <location>
        <begin position="140"/>
        <end position="153"/>
    </location>
</feature>
<keyword evidence="11" id="KW-0492">Microsome</keyword>
<comment type="catalytic activity">
    <reaction evidence="20">
        <text>hypotaurine + NADH + O2 + H(+) = taurine + NAD(+) + H2O</text>
        <dbReference type="Rhea" id="RHEA:74111"/>
        <dbReference type="ChEBI" id="CHEBI:15377"/>
        <dbReference type="ChEBI" id="CHEBI:15378"/>
        <dbReference type="ChEBI" id="CHEBI:15379"/>
        <dbReference type="ChEBI" id="CHEBI:57540"/>
        <dbReference type="ChEBI" id="CHEBI:57853"/>
        <dbReference type="ChEBI" id="CHEBI:57945"/>
        <dbReference type="ChEBI" id="CHEBI:507393"/>
        <dbReference type="EC" id="1.14.13.8"/>
    </reaction>
    <physiologicalReaction direction="left-to-right" evidence="20">
        <dbReference type="Rhea" id="RHEA:74112"/>
    </physiologicalReaction>
</comment>